<dbReference type="Proteomes" id="UP001596958">
    <property type="component" value="Unassembled WGS sequence"/>
</dbReference>
<dbReference type="RefSeq" id="WP_377101559.1">
    <property type="nucleotide sequence ID" value="NZ_JBHTHU010000019.1"/>
</dbReference>
<sequence>MFENDRVKVYEVSWLPRAYPTHKHLYDYAGVYYTSGDRVIVSPQGQRSPTHTNAWDTFFFRRDVTHSEEGVGTDVLRAVFLELKEPAAVGGATTASTGLGKEMGRPNNRLFTWADVAEPGTQLQAQPRKYENDAVVVAFKGQKPTITFVKRGTESKGKEAAGMDRVYTFELK</sequence>
<name>A0ABW2Z046_9SPHI</name>
<comment type="caution">
    <text evidence="1">The sequence shown here is derived from an EMBL/GenBank/DDBJ whole genome shotgun (WGS) entry which is preliminary data.</text>
</comment>
<reference evidence="2" key="1">
    <citation type="journal article" date="2019" name="Int. J. Syst. Evol. Microbiol.">
        <title>The Global Catalogue of Microorganisms (GCM) 10K type strain sequencing project: providing services to taxonomists for standard genome sequencing and annotation.</title>
        <authorList>
            <consortium name="The Broad Institute Genomics Platform"/>
            <consortium name="The Broad Institute Genome Sequencing Center for Infectious Disease"/>
            <person name="Wu L."/>
            <person name="Ma J."/>
        </authorList>
    </citation>
    <scope>NUCLEOTIDE SEQUENCE [LARGE SCALE GENOMIC DNA]</scope>
    <source>
        <strain evidence="2">CCUG 63418</strain>
    </source>
</reference>
<protein>
    <submittedName>
        <fullName evidence="1">Uncharacterized protein</fullName>
    </submittedName>
</protein>
<dbReference type="Gene3D" id="2.60.120.10">
    <property type="entry name" value="Jelly Rolls"/>
    <property type="match status" value="1"/>
</dbReference>
<proteinExistence type="predicted"/>
<gene>
    <name evidence="1" type="ORF">ACFQZS_14765</name>
</gene>
<keyword evidence="2" id="KW-1185">Reference proteome</keyword>
<evidence type="ECO:0000313" key="2">
    <source>
        <dbReference type="Proteomes" id="UP001596958"/>
    </source>
</evidence>
<evidence type="ECO:0000313" key="1">
    <source>
        <dbReference type="EMBL" id="MFD0751410.1"/>
    </source>
</evidence>
<dbReference type="InterPro" id="IPR014710">
    <property type="entry name" value="RmlC-like_jellyroll"/>
</dbReference>
<dbReference type="EMBL" id="JBHTHU010000019">
    <property type="protein sequence ID" value="MFD0751410.1"/>
    <property type="molecule type" value="Genomic_DNA"/>
</dbReference>
<organism evidence="1 2">
    <name type="scientific">Mucilaginibacter calamicampi</name>
    <dbReference type="NCBI Taxonomy" id="1302352"/>
    <lineage>
        <taxon>Bacteria</taxon>
        <taxon>Pseudomonadati</taxon>
        <taxon>Bacteroidota</taxon>
        <taxon>Sphingobacteriia</taxon>
        <taxon>Sphingobacteriales</taxon>
        <taxon>Sphingobacteriaceae</taxon>
        <taxon>Mucilaginibacter</taxon>
    </lineage>
</organism>
<accession>A0ABW2Z046</accession>